<dbReference type="SUPFAM" id="SSF48264">
    <property type="entry name" value="Cytochrome P450"/>
    <property type="match status" value="1"/>
</dbReference>
<keyword evidence="2 5" id="KW-0479">Metal-binding</keyword>
<organism evidence="7 8">
    <name type="scientific">Phlyctema vagabunda</name>
    <dbReference type="NCBI Taxonomy" id="108571"/>
    <lineage>
        <taxon>Eukaryota</taxon>
        <taxon>Fungi</taxon>
        <taxon>Dikarya</taxon>
        <taxon>Ascomycota</taxon>
        <taxon>Pezizomycotina</taxon>
        <taxon>Leotiomycetes</taxon>
        <taxon>Helotiales</taxon>
        <taxon>Dermateaceae</taxon>
        <taxon>Phlyctema</taxon>
    </lineage>
</organism>
<dbReference type="InterPro" id="IPR036396">
    <property type="entry name" value="Cyt_P450_sf"/>
</dbReference>
<dbReference type="InterPro" id="IPR050364">
    <property type="entry name" value="Cytochrome_P450_fung"/>
</dbReference>
<keyword evidence="6" id="KW-0812">Transmembrane</keyword>
<dbReference type="PANTHER" id="PTHR46300">
    <property type="entry name" value="P450, PUTATIVE (EUROFUNG)-RELATED-RELATED"/>
    <property type="match status" value="1"/>
</dbReference>
<evidence type="ECO:0000256" key="1">
    <source>
        <dbReference type="ARBA" id="ARBA00010617"/>
    </source>
</evidence>
<keyword evidence="8" id="KW-1185">Reference proteome</keyword>
<evidence type="ECO:0000313" key="7">
    <source>
        <dbReference type="EMBL" id="KAL3426057.1"/>
    </source>
</evidence>
<keyword evidence="3 5" id="KW-0560">Oxidoreductase</keyword>
<gene>
    <name evidence="7" type="ORF">PVAG01_02848</name>
</gene>
<dbReference type="PROSITE" id="PS00086">
    <property type="entry name" value="CYTOCHROME_P450"/>
    <property type="match status" value="1"/>
</dbReference>
<proteinExistence type="inferred from homology"/>
<keyword evidence="6" id="KW-1133">Transmembrane helix</keyword>
<evidence type="ECO:0008006" key="9">
    <source>
        <dbReference type="Google" id="ProtNLM"/>
    </source>
</evidence>
<dbReference type="Gene3D" id="1.10.630.10">
    <property type="entry name" value="Cytochrome P450"/>
    <property type="match status" value="1"/>
</dbReference>
<evidence type="ECO:0000256" key="2">
    <source>
        <dbReference type="ARBA" id="ARBA00022723"/>
    </source>
</evidence>
<keyword evidence="4 5" id="KW-0408">Iron</keyword>
<protein>
    <recommendedName>
        <fullName evidence="9">Cytochrome P450</fullName>
    </recommendedName>
</protein>
<dbReference type="Proteomes" id="UP001629113">
    <property type="component" value="Unassembled WGS sequence"/>
</dbReference>
<evidence type="ECO:0000256" key="6">
    <source>
        <dbReference type="SAM" id="Phobius"/>
    </source>
</evidence>
<evidence type="ECO:0000256" key="5">
    <source>
        <dbReference type="RuleBase" id="RU000461"/>
    </source>
</evidence>
<dbReference type="CDD" id="cd11065">
    <property type="entry name" value="CYP64-like"/>
    <property type="match status" value="1"/>
</dbReference>
<dbReference type="InterPro" id="IPR001128">
    <property type="entry name" value="Cyt_P450"/>
</dbReference>
<comment type="caution">
    <text evidence="7">The sequence shown here is derived from an EMBL/GenBank/DDBJ whole genome shotgun (WGS) entry which is preliminary data.</text>
</comment>
<dbReference type="PRINTS" id="PR00385">
    <property type="entry name" value="P450"/>
</dbReference>
<keyword evidence="6" id="KW-0472">Membrane</keyword>
<dbReference type="PRINTS" id="PR00463">
    <property type="entry name" value="EP450I"/>
</dbReference>
<keyword evidence="5" id="KW-0503">Monooxygenase</keyword>
<keyword evidence="5" id="KW-0349">Heme</keyword>
<evidence type="ECO:0000313" key="8">
    <source>
        <dbReference type="Proteomes" id="UP001629113"/>
    </source>
</evidence>
<evidence type="ECO:0000256" key="3">
    <source>
        <dbReference type="ARBA" id="ARBA00023002"/>
    </source>
</evidence>
<dbReference type="PANTHER" id="PTHR46300:SF4">
    <property type="entry name" value="CYTOCHROME P450 98A3"/>
    <property type="match status" value="1"/>
</dbReference>
<dbReference type="InterPro" id="IPR002401">
    <property type="entry name" value="Cyt_P450_E_grp-I"/>
</dbReference>
<dbReference type="InterPro" id="IPR017972">
    <property type="entry name" value="Cyt_P450_CS"/>
</dbReference>
<name>A0ABR4PRR8_9HELO</name>
<comment type="similarity">
    <text evidence="1 5">Belongs to the cytochrome P450 family.</text>
</comment>
<dbReference type="EMBL" id="JBFCZG010000002">
    <property type="protein sequence ID" value="KAL3426057.1"/>
    <property type="molecule type" value="Genomic_DNA"/>
</dbReference>
<sequence length="533" mass="59616">MSVVSLITSWYTLACIAAVPFLILVSDVWTWSRMPPGPQPLPFIGNKLQLPKQKPWIRFQEWADVYGPIFTIWVGRRPTVIISDPNIAVELMEKRSNKYSSRPRFVVMGEIYNDMASVLVQPYGKEWSLRRKLLHRALTPAALRTYTARQEAESSRLAFHILKDPRSWERAFDRFTSSVVFTVAYGHRIDTLDSTVIRDRLAFMHYMASLNVPGAYLVESIPILKYLPNFLTPWKKDVQDHGKAEAASNMQLVDDVKRDLVIGGEKGISVSQSLTRTLLETREKEGIALSESHFASVPASLFGAGSDTTASTMCSAVLALVTHPYALEAAHQELDAVVGTARSPSFLDESQLPYIRALVKEVLRWRPVAVLGGTPHASSEDDVYEGWRIPAGTTVLGNSWAINLNPAYYPQPHVFNPARFLADGDARFVRELKGTPHPAKSGHSSFGWGRRICPGADLAANSLFIALSKLLWAFDIKALQGRAYDTFDYTDGFNIRPKSFPCSITVRSEAHSLVLEEEMRAAEKEMAKFPPYV</sequence>
<feature type="transmembrane region" description="Helical" evidence="6">
    <location>
        <begin position="6"/>
        <end position="25"/>
    </location>
</feature>
<reference evidence="7 8" key="1">
    <citation type="submission" date="2024-06" db="EMBL/GenBank/DDBJ databases">
        <title>Complete genome of Phlyctema vagabunda strain 19-DSS-EL-015.</title>
        <authorList>
            <person name="Fiorenzani C."/>
        </authorList>
    </citation>
    <scope>NUCLEOTIDE SEQUENCE [LARGE SCALE GENOMIC DNA]</scope>
    <source>
        <strain evidence="7 8">19-DSS-EL-015</strain>
    </source>
</reference>
<accession>A0ABR4PRR8</accession>
<evidence type="ECO:0000256" key="4">
    <source>
        <dbReference type="ARBA" id="ARBA00023004"/>
    </source>
</evidence>
<dbReference type="Pfam" id="PF00067">
    <property type="entry name" value="p450"/>
    <property type="match status" value="1"/>
</dbReference>